<sequence length="574" mass="62809">MTRLSLSRSKTFLIADGREKLETILARKKYRTSRRQAQAAADAVPLTPCDDDMPFYTVSVTIGTQPFQLVVDTTSTDLWVTSQDCVDCIETQNRYDATNATPLFDNALENMYESVTGGDQVAGLLYKDKVAFTDEIQIPEQGFAVIDKMETYYDQACPNQWDGYLGLGPLNEGLTGEGQVEHFATVIKQLHDALPRPMFALHLTGDELSSELLLGGIDRTLYSGCLVWHEVQPLEMGVDILWDLKVESSRVGNVELPLVDTAVLDSSASFSLGPSSVVAAFLKQTPGWYCGTRGEASGAMQSVSCDTTAFEFGFGPCESPVDALILNIDGVSYKLTEMTTPLSTDEVVEVENFDSNVDQWCLLTLLPDENLSVWLLGEQFFLSNFVAFDFHENKVGLAPKRTAENDDSPPCADDEDIDIYNGVTINPNSSPFPTYAPTIDEGYTKSPTPSYFEEEGSSLAPFSSETSVPTRTMIPGTTASPAPVPFLTKEPTQQPSLAPHRNVMPPQTSPRSPTLPSGNTDDASSVIPLVVGATLFALLAFCLFRERRGVRNYRRAAWSDGYTMGGDLELRAIS</sequence>
<keyword evidence="3" id="KW-0064">Aspartyl protease</keyword>
<dbReference type="GO" id="GO:0006508">
    <property type="term" value="P:proteolysis"/>
    <property type="evidence" value="ECO:0007669"/>
    <property type="project" value="UniProtKB-KW"/>
</dbReference>
<keyword evidence="7" id="KW-0472">Membrane</keyword>
<dbReference type="PANTHER" id="PTHR47966:SF51">
    <property type="entry name" value="BETA-SITE APP-CLEAVING ENZYME, ISOFORM A-RELATED"/>
    <property type="match status" value="1"/>
</dbReference>
<keyword evidence="7" id="KW-0812">Transmembrane</keyword>
<dbReference type="InterPro" id="IPR034164">
    <property type="entry name" value="Pepsin-like_dom"/>
</dbReference>
<dbReference type="Pfam" id="PF00026">
    <property type="entry name" value="Asp"/>
    <property type="match status" value="1"/>
</dbReference>
<dbReference type="Proteomes" id="UP000198406">
    <property type="component" value="Unassembled WGS sequence"/>
</dbReference>
<dbReference type="OrthoDB" id="45789at2759"/>
<evidence type="ECO:0000256" key="7">
    <source>
        <dbReference type="SAM" id="Phobius"/>
    </source>
</evidence>
<feature type="domain" description="Peptidase A1" evidence="8">
    <location>
        <begin position="56"/>
        <end position="398"/>
    </location>
</feature>
<evidence type="ECO:0000256" key="5">
    <source>
        <dbReference type="PIRSR" id="PIRSR601461-2"/>
    </source>
</evidence>
<dbReference type="PANTHER" id="PTHR47966">
    <property type="entry name" value="BETA-SITE APP-CLEAVING ENZYME, ISOFORM A-RELATED"/>
    <property type="match status" value="1"/>
</dbReference>
<evidence type="ECO:0000256" key="3">
    <source>
        <dbReference type="ARBA" id="ARBA00022750"/>
    </source>
</evidence>
<dbReference type="InterPro" id="IPR033121">
    <property type="entry name" value="PEPTIDASE_A1"/>
</dbReference>
<dbReference type="PRINTS" id="PR00792">
    <property type="entry name" value="PEPSIN"/>
</dbReference>
<evidence type="ECO:0000256" key="2">
    <source>
        <dbReference type="ARBA" id="ARBA00022670"/>
    </source>
</evidence>
<evidence type="ECO:0000256" key="6">
    <source>
        <dbReference type="SAM" id="MobiDB-lite"/>
    </source>
</evidence>
<evidence type="ECO:0000259" key="8">
    <source>
        <dbReference type="PROSITE" id="PS51767"/>
    </source>
</evidence>
<feature type="region of interest" description="Disordered" evidence="6">
    <location>
        <begin position="445"/>
        <end position="520"/>
    </location>
</feature>
<evidence type="ECO:0000313" key="10">
    <source>
        <dbReference type="Proteomes" id="UP000198406"/>
    </source>
</evidence>
<keyword evidence="5" id="KW-1015">Disulfide bond</keyword>
<accession>A0A1Z5K3B6</accession>
<feature type="transmembrane region" description="Helical" evidence="7">
    <location>
        <begin position="526"/>
        <end position="544"/>
    </location>
</feature>
<dbReference type="CDD" id="cd05471">
    <property type="entry name" value="pepsin_like"/>
    <property type="match status" value="1"/>
</dbReference>
<proteinExistence type="inferred from homology"/>
<dbReference type="PROSITE" id="PS51767">
    <property type="entry name" value="PEPTIDASE_A1"/>
    <property type="match status" value="1"/>
</dbReference>
<reference evidence="9 10" key="1">
    <citation type="journal article" date="2015" name="Plant Cell">
        <title>Oil accumulation by the oleaginous diatom Fistulifera solaris as revealed by the genome and transcriptome.</title>
        <authorList>
            <person name="Tanaka T."/>
            <person name="Maeda Y."/>
            <person name="Veluchamy A."/>
            <person name="Tanaka M."/>
            <person name="Abida H."/>
            <person name="Marechal E."/>
            <person name="Bowler C."/>
            <person name="Muto M."/>
            <person name="Sunaga Y."/>
            <person name="Tanaka M."/>
            <person name="Yoshino T."/>
            <person name="Taniguchi T."/>
            <person name="Fukuda Y."/>
            <person name="Nemoto M."/>
            <person name="Matsumoto M."/>
            <person name="Wong P.S."/>
            <person name="Aburatani S."/>
            <person name="Fujibuchi W."/>
        </authorList>
    </citation>
    <scope>NUCLEOTIDE SEQUENCE [LARGE SCALE GENOMIC DNA]</scope>
    <source>
        <strain evidence="9 10">JPCC DA0580</strain>
    </source>
</reference>
<dbReference type="Gene3D" id="2.40.70.10">
    <property type="entry name" value="Acid Proteases"/>
    <property type="match status" value="2"/>
</dbReference>
<keyword evidence="3" id="KW-0378">Hydrolase</keyword>
<feature type="compositionally biased region" description="Polar residues" evidence="6">
    <location>
        <begin position="460"/>
        <end position="480"/>
    </location>
</feature>
<feature type="active site" evidence="4">
    <location>
        <position position="72"/>
    </location>
</feature>
<dbReference type="InterPro" id="IPR001461">
    <property type="entry name" value="Aspartic_peptidase_A1"/>
</dbReference>
<dbReference type="InParanoid" id="A0A1Z5K3B6"/>
<feature type="disulfide bond" evidence="5">
    <location>
        <begin position="305"/>
        <end position="361"/>
    </location>
</feature>
<gene>
    <name evidence="9" type="ORF">FisN_7Hh054</name>
</gene>
<keyword evidence="7" id="KW-1133">Transmembrane helix</keyword>
<evidence type="ECO:0000256" key="4">
    <source>
        <dbReference type="PIRSR" id="PIRSR601461-1"/>
    </source>
</evidence>
<feature type="compositionally biased region" description="Polar residues" evidence="6">
    <location>
        <begin position="505"/>
        <end position="520"/>
    </location>
</feature>
<dbReference type="AlphaFoldDB" id="A0A1Z5K3B6"/>
<feature type="active site" evidence="4">
    <location>
        <position position="265"/>
    </location>
</feature>
<evidence type="ECO:0000256" key="1">
    <source>
        <dbReference type="ARBA" id="ARBA00007447"/>
    </source>
</evidence>
<organism evidence="9 10">
    <name type="scientific">Fistulifera solaris</name>
    <name type="common">Oleaginous diatom</name>
    <dbReference type="NCBI Taxonomy" id="1519565"/>
    <lineage>
        <taxon>Eukaryota</taxon>
        <taxon>Sar</taxon>
        <taxon>Stramenopiles</taxon>
        <taxon>Ochrophyta</taxon>
        <taxon>Bacillariophyta</taxon>
        <taxon>Bacillariophyceae</taxon>
        <taxon>Bacillariophycidae</taxon>
        <taxon>Naviculales</taxon>
        <taxon>Naviculaceae</taxon>
        <taxon>Fistulifera</taxon>
    </lineage>
</organism>
<comment type="caution">
    <text evidence="9">The sequence shown here is derived from an EMBL/GenBank/DDBJ whole genome shotgun (WGS) entry which is preliminary data.</text>
</comment>
<protein>
    <recommendedName>
        <fullName evidence="8">Peptidase A1 domain-containing protein</fullName>
    </recommendedName>
</protein>
<keyword evidence="2" id="KW-0645">Protease</keyword>
<evidence type="ECO:0000313" key="9">
    <source>
        <dbReference type="EMBL" id="GAX20744.1"/>
    </source>
</evidence>
<dbReference type="GO" id="GO:0004190">
    <property type="term" value="F:aspartic-type endopeptidase activity"/>
    <property type="evidence" value="ECO:0007669"/>
    <property type="project" value="UniProtKB-KW"/>
</dbReference>
<keyword evidence="10" id="KW-1185">Reference proteome</keyword>
<comment type="similarity">
    <text evidence="1">Belongs to the peptidase A1 family.</text>
</comment>
<dbReference type="EMBL" id="BDSP01000152">
    <property type="protein sequence ID" value="GAX20744.1"/>
    <property type="molecule type" value="Genomic_DNA"/>
</dbReference>
<name>A0A1Z5K3B6_FISSO</name>
<dbReference type="InterPro" id="IPR021109">
    <property type="entry name" value="Peptidase_aspartic_dom_sf"/>
</dbReference>
<dbReference type="SUPFAM" id="SSF50630">
    <property type="entry name" value="Acid proteases"/>
    <property type="match status" value="1"/>
</dbReference>